<dbReference type="SUPFAM" id="SSF89360">
    <property type="entry name" value="HesB-like domain"/>
    <property type="match status" value="1"/>
</dbReference>
<dbReference type="FunCoup" id="Q6BYV4">
    <property type="interactions" value="199"/>
</dbReference>
<sequence>MIAKRIILTNLNHTYKRYASNEAKKGGKRFMQTIPVTTSKNDFYSGLKYPMKKTNLGESTKEPSDSSSKWSKHSLGPMEKVSTKDQSTSAPARRSRASKFSNKTLKNIGKPETAETKSTKEETKNTEAQKPAQPNIISTVTVEPTTPKITENEKPAKKTKQKRTLRPRKALITFSANAVDHLKNLLDQPEPQLIRIGVQNRGCSGLTYNLEYVSEPGKFDEKVEQDGVKVYIDSKALFSIVGSEMDWLDDKLSSRFIFRNPNSKGTCGCGESFMV</sequence>
<dbReference type="VEuPathDB" id="FungiDB:DEHA2A06710g"/>
<dbReference type="HOGENOM" id="CLU_069054_0_1_1"/>
<feature type="compositionally biased region" description="Basic and acidic residues" evidence="4">
    <location>
        <begin position="112"/>
        <end position="127"/>
    </location>
</feature>
<evidence type="ECO:0000256" key="1">
    <source>
        <dbReference type="ARBA" id="ARBA00006718"/>
    </source>
</evidence>
<evidence type="ECO:0000256" key="4">
    <source>
        <dbReference type="SAM" id="MobiDB-lite"/>
    </source>
</evidence>
<organism evidence="6 7">
    <name type="scientific">Debaryomyces hansenii (strain ATCC 36239 / CBS 767 / BCRC 21394 / JCM 1990 / NBRC 0083 / IGC 2968)</name>
    <name type="common">Yeast</name>
    <name type="synonym">Torulaspora hansenii</name>
    <dbReference type="NCBI Taxonomy" id="284592"/>
    <lineage>
        <taxon>Eukaryota</taxon>
        <taxon>Fungi</taxon>
        <taxon>Dikarya</taxon>
        <taxon>Ascomycota</taxon>
        <taxon>Saccharomycotina</taxon>
        <taxon>Pichiomycetes</taxon>
        <taxon>Debaryomycetaceae</taxon>
        <taxon>Debaryomyces</taxon>
    </lineage>
</organism>
<dbReference type="FunFam" id="2.60.300.12:FF:000001">
    <property type="entry name" value="Iron-binding protein IscA"/>
    <property type="match status" value="1"/>
</dbReference>
<dbReference type="InterPro" id="IPR016092">
    <property type="entry name" value="ATAP"/>
</dbReference>
<gene>
    <name evidence="6" type="ordered locus">DEHA2A06710g</name>
</gene>
<dbReference type="eggNOG" id="KOG1120">
    <property type="taxonomic scope" value="Eukaryota"/>
</dbReference>
<dbReference type="OMA" id="TSKWARH"/>
<dbReference type="Pfam" id="PF01521">
    <property type="entry name" value="Fe-S_biosyn"/>
    <property type="match status" value="1"/>
</dbReference>
<dbReference type="GO" id="GO:0044572">
    <property type="term" value="P:[4Fe-4S] cluster assembly"/>
    <property type="evidence" value="ECO:0007669"/>
    <property type="project" value="EnsemblFungi"/>
</dbReference>
<evidence type="ECO:0000259" key="5">
    <source>
        <dbReference type="Pfam" id="PF01521"/>
    </source>
</evidence>
<dbReference type="GO" id="GO:0051604">
    <property type="term" value="P:protein maturation"/>
    <property type="evidence" value="ECO:0007669"/>
    <property type="project" value="EnsemblFungi"/>
</dbReference>
<feature type="domain" description="Core" evidence="5">
    <location>
        <begin position="172"/>
        <end position="271"/>
    </location>
</feature>
<dbReference type="Gene3D" id="2.60.300.12">
    <property type="entry name" value="HesB-like domain"/>
    <property type="match status" value="1"/>
</dbReference>
<dbReference type="InterPro" id="IPR035903">
    <property type="entry name" value="HesB-like_dom_sf"/>
</dbReference>
<dbReference type="InterPro" id="IPR017870">
    <property type="entry name" value="FeS_cluster_insertion_CS"/>
</dbReference>
<dbReference type="PANTHER" id="PTHR10072">
    <property type="entry name" value="IRON-SULFUR CLUSTER ASSEMBLY PROTEIN"/>
    <property type="match status" value="1"/>
</dbReference>
<dbReference type="KEGG" id="dha:DEHA2A06710g"/>
<feature type="region of interest" description="Disordered" evidence="4">
    <location>
        <begin position="47"/>
        <end position="134"/>
    </location>
</feature>
<evidence type="ECO:0000313" key="6">
    <source>
        <dbReference type="EMBL" id="CAG84571.2"/>
    </source>
</evidence>
<dbReference type="InterPro" id="IPR050322">
    <property type="entry name" value="Fe-S_cluster_asmbl/transfer"/>
</dbReference>
<dbReference type="PROSITE" id="PS01152">
    <property type="entry name" value="HESB"/>
    <property type="match status" value="1"/>
</dbReference>
<dbReference type="RefSeq" id="XP_456615.2">
    <property type="nucleotide sequence ID" value="XM_456615.1"/>
</dbReference>
<dbReference type="GO" id="GO:0005759">
    <property type="term" value="C:mitochondrial matrix"/>
    <property type="evidence" value="ECO:0007669"/>
    <property type="project" value="EnsemblFungi"/>
</dbReference>
<dbReference type="PANTHER" id="PTHR10072:SF41">
    <property type="entry name" value="IRON-SULFUR CLUSTER ASSEMBLY 1 HOMOLOG, MITOCHONDRIAL"/>
    <property type="match status" value="1"/>
</dbReference>
<keyword evidence="7" id="KW-1185">Reference proteome</keyword>
<dbReference type="GO" id="GO:0009102">
    <property type="term" value="P:biotin biosynthetic process"/>
    <property type="evidence" value="ECO:0007669"/>
    <property type="project" value="EnsemblFungi"/>
</dbReference>
<name>Q6BYV4_DEBHA</name>
<evidence type="ECO:0000256" key="2">
    <source>
        <dbReference type="ARBA" id="ARBA00054873"/>
    </source>
</evidence>
<dbReference type="Proteomes" id="UP000000599">
    <property type="component" value="Chromosome A"/>
</dbReference>
<comment type="function">
    <text evidence="2">Involved in the assembly of mitochondrial and cytoplasmic iron-sulfur proteins. Probably involved in the binding of an intermediate of Fe/S cluster assembly.</text>
</comment>
<dbReference type="EMBL" id="CR382133">
    <property type="protein sequence ID" value="CAG84571.2"/>
    <property type="molecule type" value="Genomic_DNA"/>
</dbReference>
<dbReference type="GO" id="GO:0005506">
    <property type="term" value="F:iron ion binding"/>
    <property type="evidence" value="ECO:0007669"/>
    <property type="project" value="EnsemblFungi"/>
</dbReference>
<comment type="similarity">
    <text evidence="1">Belongs to the HesB/IscA family.</text>
</comment>
<dbReference type="GeneID" id="2899671"/>
<protein>
    <recommendedName>
        <fullName evidence="3">Iron-sulfur assembly protein 1</fullName>
    </recommendedName>
</protein>
<dbReference type="AlphaFoldDB" id="Q6BYV4"/>
<accession>Q6BYV4</accession>
<proteinExistence type="inferred from homology"/>
<evidence type="ECO:0000256" key="3">
    <source>
        <dbReference type="ARBA" id="ARBA00071673"/>
    </source>
</evidence>
<dbReference type="OrthoDB" id="333486at2759"/>
<dbReference type="NCBIfam" id="TIGR00049">
    <property type="entry name" value="iron-sulfur cluster assembly accessory protein"/>
    <property type="match status" value="1"/>
</dbReference>
<dbReference type="GO" id="GO:0051537">
    <property type="term" value="F:2 iron, 2 sulfur cluster binding"/>
    <property type="evidence" value="ECO:0007669"/>
    <property type="project" value="TreeGrafter"/>
</dbReference>
<reference evidence="6 7" key="1">
    <citation type="journal article" date="2004" name="Nature">
        <title>Genome evolution in yeasts.</title>
        <authorList>
            <consortium name="Genolevures"/>
            <person name="Dujon B."/>
            <person name="Sherman D."/>
            <person name="Fischer G."/>
            <person name="Durrens P."/>
            <person name="Casaregola S."/>
            <person name="Lafontaine I."/>
            <person name="de Montigny J."/>
            <person name="Marck C."/>
            <person name="Neuveglise C."/>
            <person name="Talla E."/>
            <person name="Goffard N."/>
            <person name="Frangeul L."/>
            <person name="Aigle M."/>
            <person name="Anthouard V."/>
            <person name="Babour A."/>
            <person name="Barbe V."/>
            <person name="Barnay S."/>
            <person name="Blanchin S."/>
            <person name="Beckerich J.M."/>
            <person name="Beyne E."/>
            <person name="Bleykasten C."/>
            <person name="Boisrame A."/>
            <person name="Boyer J."/>
            <person name="Cattolico L."/>
            <person name="Confanioleri F."/>
            <person name="de Daruvar A."/>
            <person name="Despons L."/>
            <person name="Fabre E."/>
            <person name="Fairhead C."/>
            <person name="Ferry-Dumazet H."/>
            <person name="Groppi A."/>
            <person name="Hantraye F."/>
            <person name="Hennequin C."/>
            <person name="Jauniaux N."/>
            <person name="Joyet P."/>
            <person name="Kachouri R."/>
            <person name="Kerrest A."/>
            <person name="Koszul R."/>
            <person name="Lemaire M."/>
            <person name="Lesur I."/>
            <person name="Ma L."/>
            <person name="Muller H."/>
            <person name="Nicaud J.M."/>
            <person name="Nikolski M."/>
            <person name="Oztas S."/>
            <person name="Ozier-Kalogeropoulos O."/>
            <person name="Pellenz S."/>
            <person name="Potier S."/>
            <person name="Richard G.F."/>
            <person name="Straub M.L."/>
            <person name="Suleau A."/>
            <person name="Swennene D."/>
            <person name="Tekaia F."/>
            <person name="Wesolowski-Louvel M."/>
            <person name="Westhof E."/>
            <person name="Wirth B."/>
            <person name="Zeniou-Meyer M."/>
            <person name="Zivanovic I."/>
            <person name="Bolotin-Fukuhara M."/>
            <person name="Thierry A."/>
            <person name="Bouchier C."/>
            <person name="Caudron B."/>
            <person name="Scarpelli C."/>
            <person name="Gaillardin C."/>
            <person name="Weissenbach J."/>
            <person name="Wincker P."/>
            <person name="Souciet J.L."/>
        </authorList>
    </citation>
    <scope>NUCLEOTIDE SEQUENCE [LARGE SCALE GENOMIC DNA]</scope>
    <source>
        <strain evidence="7">ATCC 36239 / CBS 767 / BCRC 21394 / JCM 1990 / NBRC 0083 / IGC 2968</strain>
    </source>
</reference>
<dbReference type="STRING" id="284592.Q6BYV4"/>
<dbReference type="InParanoid" id="Q6BYV4"/>
<dbReference type="InterPro" id="IPR000361">
    <property type="entry name" value="ATAP_core_dom"/>
</dbReference>
<evidence type="ECO:0000313" key="7">
    <source>
        <dbReference type="Proteomes" id="UP000000599"/>
    </source>
</evidence>